<keyword evidence="1" id="KW-0238">DNA-binding</keyword>
<dbReference type="PANTHER" id="PTHR30204">
    <property type="entry name" value="REDOX-CYCLING DRUG-SENSING TRANSCRIPTIONAL ACTIVATOR SOXR"/>
    <property type="match status" value="1"/>
</dbReference>
<dbReference type="PANTHER" id="PTHR30204:SF58">
    <property type="entry name" value="HTH-TYPE TRANSCRIPTIONAL REGULATOR YFMP"/>
    <property type="match status" value="1"/>
</dbReference>
<dbReference type="Pfam" id="PF13411">
    <property type="entry name" value="MerR_1"/>
    <property type="match status" value="1"/>
</dbReference>
<dbReference type="InterPro" id="IPR000551">
    <property type="entry name" value="MerR-type_HTH_dom"/>
</dbReference>
<dbReference type="AlphaFoldDB" id="A0A7V3E7G6"/>
<evidence type="ECO:0000256" key="1">
    <source>
        <dbReference type="ARBA" id="ARBA00023125"/>
    </source>
</evidence>
<comment type="caution">
    <text evidence="3">The sequence shown here is derived from an EMBL/GenBank/DDBJ whole genome shotgun (WGS) entry which is preliminary data.</text>
</comment>
<dbReference type="EMBL" id="DSUJ01000008">
    <property type="protein sequence ID" value="HFI91204.1"/>
    <property type="molecule type" value="Genomic_DNA"/>
</dbReference>
<protein>
    <submittedName>
        <fullName evidence="3">MerR family transcriptional regulator</fullName>
    </submittedName>
</protein>
<dbReference type="Gene3D" id="1.10.1660.10">
    <property type="match status" value="1"/>
</dbReference>
<sequence length="148" mass="17356">MDFEIKNNEPLYPISTAAKLLNISVHTLRMYEKENLIIPFKKTSSHRLYSQNDLERLRCIRRAINESKISINGIKTIYAMMPCWEYIKCSMEERENCPAYTSHSEPCWATKGKGTVCEKIDCRNCDVYNKFSECKNIKSFIKNLTRVK</sequence>
<dbReference type="SMART" id="SM00422">
    <property type="entry name" value="HTH_MERR"/>
    <property type="match status" value="1"/>
</dbReference>
<organism evidence="3">
    <name type="scientific">Ignavibacterium album</name>
    <dbReference type="NCBI Taxonomy" id="591197"/>
    <lineage>
        <taxon>Bacteria</taxon>
        <taxon>Pseudomonadati</taxon>
        <taxon>Ignavibacteriota</taxon>
        <taxon>Ignavibacteria</taxon>
        <taxon>Ignavibacteriales</taxon>
        <taxon>Ignavibacteriaceae</taxon>
        <taxon>Ignavibacterium</taxon>
    </lineage>
</organism>
<dbReference type="GO" id="GO:0003700">
    <property type="term" value="F:DNA-binding transcription factor activity"/>
    <property type="evidence" value="ECO:0007669"/>
    <property type="project" value="InterPro"/>
</dbReference>
<dbReference type="InterPro" id="IPR009061">
    <property type="entry name" value="DNA-bd_dom_put_sf"/>
</dbReference>
<dbReference type="InterPro" id="IPR047057">
    <property type="entry name" value="MerR_fam"/>
</dbReference>
<accession>A0A7V3E7G6</accession>
<reference evidence="3" key="1">
    <citation type="journal article" date="2020" name="mSystems">
        <title>Genome- and Community-Level Interaction Insights into Carbon Utilization and Element Cycling Functions of Hydrothermarchaeota in Hydrothermal Sediment.</title>
        <authorList>
            <person name="Zhou Z."/>
            <person name="Liu Y."/>
            <person name="Xu W."/>
            <person name="Pan J."/>
            <person name="Luo Z.H."/>
            <person name="Li M."/>
        </authorList>
    </citation>
    <scope>NUCLEOTIDE SEQUENCE [LARGE SCALE GENOMIC DNA]</scope>
    <source>
        <strain evidence="3">SpSt-479</strain>
    </source>
</reference>
<dbReference type="PROSITE" id="PS50937">
    <property type="entry name" value="HTH_MERR_2"/>
    <property type="match status" value="1"/>
</dbReference>
<dbReference type="PROSITE" id="PS00552">
    <property type="entry name" value="HTH_MERR_1"/>
    <property type="match status" value="1"/>
</dbReference>
<evidence type="ECO:0000259" key="2">
    <source>
        <dbReference type="PROSITE" id="PS50937"/>
    </source>
</evidence>
<dbReference type="GO" id="GO:0003677">
    <property type="term" value="F:DNA binding"/>
    <property type="evidence" value="ECO:0007669"/>
    <property type="project" value="UniProtKB-KW"/>
</dbReference>
<gene>
    <name evidence="3" type="ORF">ENS31_06675</name>
</gene>
<feature type="domain" description="HTH merR-type" evidence="2">
    <location>
        <begin position="11"/>
        <end position="80"/>
    </location>
</feature>
<name>A0A7V3E7G6_9BACT</name>
<dbReference type="SUPFAM" id="SSF46955">
    <property type="entry name" value="Putative DNA-binding domain"/>
    <property type="match status" value="1"/>
</dbReference>
<proteinExistence type="predicted"/>
<evidence type="ECO:0000313" key="3">
    <source>
        <dbReference type="EMBL" id="HFI91204.1"/>
    </source>
</evidence>